<dbReference type="EMBL" id="CP080647">
    <property type="protein sequence ID" value="QYX83535.1"/>
    <property type="molecule type" value="Genomic_DNA"/>
</dbReference>
<reference evidence="1 2" key="1">
    <citation type="submission" date="2021-08" db="EMBL/GenBank/DDBJ databases">
        <authorList>
            <person name="Ping M."/>
        </authorList>
    </citation>
    <scope>NUCLEOTIDE SEQUENCE [LARGE SCALE GENOMIC DNA]</scope>
    <source>
        <strain evidence="1 2">MG28</strain>
    </source>
</reference>
<evidence type="ECO:0000313" key="1">
    <source>
        <dbReference type="EMBL" id="QYX83535.1"/>
    </source>
</evidence>
<organism evidence="1 2">
    <name type="scientific">Streptomyces akebiae</name>
    <dbReference type="NCBI Taxonomy" id="2865673"/>
    <lineage>
        <taxon>Bacteria</taxon>
        <taxon>Bacillati</taxon>
        <taxon>Actinomycetota</taxon>
        <taxon>Actinomycetes</taxon>
        <taxon>Kitasatosporales</taxon>
        <taxon>Streptomycetaceae</taxon>
        <taxon>Streptomyces</taxon>
    </lineage>
</organism>
<dbReference type="RefSeq" id="WP_220652008.1">
    <property type="nucleotide sequence ID" value="NZ_CP080647.1"/>
</dbReference>
<protein>
    <submittedName>
        <fullName evidence="1">Uncharacterized protein</fullName>
    </submittedName>
</protein>
<proteinExistence type="predicted"/>
<keyword evidence="2" id="KW-1185">Reference proteome</keyword>
<name>A0ABX8Y6H8_9ACTN</name>
<dbReference type="Proteomes" id="UP000827138">
    <property type="component" value="Chromosome"/>
</dbReference>
<accession>A0ABX8Y6H8</accession>
<gene>
    <name evidence="1" type="ORF">K1J60_40155</name>
</gene>
<evidence type="ECO:0000313" key="2">
    <source>
        <dbReference type="Proteomes" id="UP000827138"/>
    </source>
</evidence>
<sequence length="45" mass="5033">MNQSPRTPLVDSSLAALVKGYTWLPDRRRRTADPLVRARLTGPKA</sequence>